<protein>
    <submittedName>
        <fullName evidence="1">Uncharacterized protein</fullName>
    </submittedName>
</protein>
<accession>A0ACC6IKC7</accession>
<dbReference type="EMBL" id="JAVIZJ010000007">
    <property type="protein sequence ID" value="MDR6211050.1"/>
    <property type="molecule type" value="Genomic_DNA"/>
</dbReference>
<comment type="caution">
    <text evidence="1">The sequence shown here is derived from an EMBL/GenBank/DDBJ whole genome shotgun (WGS) entry which is preliminary data.</text>
</comment>
<reference evidence="1" key="1">
    <citation type="submission" date="2023-08" db="EMBL/GenBank/DDBJ databases">
        <title>Functional and genomic diversity of the sorghum phyllosphere microbiome.</title>
        <authorList>
            <person name="Shade A."/>
        </authorList>
    </citation>
    <scope>NUCLEOTIDE SEQUENCE</scope>
    <source>
        <strain evidence="1">SORGH_AS_0885</strain>
    </source>
</reference>
<dbReference type="Proteomes" id="UP001261666">
    <property type="component" value="Unassembled WGS sequence"/>
</dbReference>
<evidence type="ECO:0000313" key="2">
    <source>
        <dbReference type="Proteomes" id="UP001261666"/>
    </source>
</evidence>
<sequence length="29" mass="2966">MGPVGPETSRELDLLVLSADLRTGDGAVP</sequence>
<keyword evidence="2" id="KW-1185">Reference proteome</keyword>
<gene>
    <name evidence="1" type="ORF">QE364_002769</name>
</gene>
<name>A0ACC6IKC7_9ACTN</name>
<organism evidence="1 2">
    <name type="scientific">Nocardioides zeae</name>
    <dbReference type="NCBI Taxonomy" id="1457234"/>
    <lineage>
        <taxon>Bacteria</taxon>
        <taxon>Bacillati</taxon>
        <taxon>Actinomycetota</taxon>
        <taxon>Actinomycetes</taxon>
        <taxon>Propionibacteriales</taxon>
        <taxon>Nocardioidaceae</taxon>
        <taxon>Nocardioides</taxon>
    </lineage>
</organism>
<evidence type="ECO:0000313" key="1">
    <source>
        <dbReference type="EMBL" id="MDR6211050.1"/>
    </source>
</evidence>
<proteinExistence type="predicted"/>